<dbReference type="PRINTS" id="PR00598">
    <property type="entry name" value="HTHMARR"/>
</dbReference>
<sequence length="156" mass="17870">MDEQTLSAIIERYFNVVKKAEALIKTEISEELTKDQHAVLRFIKANGQCTSSQLAKAFFVKKSAITAIVNRLAEKNIIARQRDANDRRVVYLTLTDYGEKLYQHCSENIRTLAASLTSYFKQDEVKAFLNIYEKLDQILDQKINDALKGVKNEVHT</sequence>
<dbReference type="InterPro" id="IPR036390">
    <property type="entry name" value="WH_DNA-bd_sf"/>
</dbReference>
<protein>
    <submittedName>
        <fullName evidence="3">DNA-binding MarR family transcriptional regulator</fullName>
    </submittedName>
</protein>
<evidence type="ECO:0000256" key="1">
    <source>
        <dbReference type="ARBA" id="ARBA00023125"/>
    </source>
</evidence>
<organism evidence="3 4">
    <name type="scientific">Scopulibacillus daqui</name>
    <dbReference type="NCBI Taxonomy" id="1469162"/>
    <lineage>
        <taxon>Bacteria</taxon>
        <taxon>Bacillati</taxon>
        <taxon>Bacillota</taxon>
        <taxon>Bacilli</taxon>
        <taxon>Bacillales</taxon>
        <taxon>Sporolactobacillaceae</taxon>
        <taxon>Scopulibacillus</taxon>
    </lineage>
</organism>
<dbReference type="PANTHER" id="PTHR33164:SF99">
    <property type="entry name" value="MARR FAMILY REGULATORY PROTEIN"/>
    <property type="match status" value="1"/>
</dbReference>
<comment type="caution">
    <text evidence="3">The sequence shown here is derived from an EMBL/GenBank/DDBJ whole genome shotgun (WGS) entry which is preliminary data.</text>
</comment>
<dbReference type="PANTHER" id="PTHR33164">
    <property type="entry name" value="TRANSCRIPTIONAL REGULATOR, MARR FAMILY"/>
    <property type="match status" value="1"/>
</dbReference>
<dbReference type="Gene3D" id="1.10.10.10">
    <property type="entry name" value="Winged helix-like DNA-binding domain superfamily/Winged helix DNA-binding domain"/>
    <property type="match status" value="1"/>
</dbReference>
<dbReference type="SUPFAM" id="SSF46785">
    <property type="entry name" value="Winged helix' DNA-binding domain"/>
    <property type="match status" value="1"/>
</dbReference>
<keyword evidence="4" id="KW-1185">Reference proteome</keyword>
<dbReference type="InterPro" id="IPR000835">
    <property type="entry name" value="HTH_MarR-typ"/>
</dbReference>
<dbReference type="Proteomes" id="UP000808914">
    <property type="component" value="Unassembled WGS sequence"/>
</dbReference>
<dbReference type="InterPro" id="IPR039422">
    <property type="entry name" value="MarR/SlyA-like"/>
</dbReference>
<dbReference type="EMBL" id="JAFBER010000011">
    <property type="protein sequence ID" value="MBM7645709.1"/>
    <property type="molecule type" value="Genomic_DNA"/>
</dbReference>
<dbReference type="InterPro" id="IPR036388">
    <property type="entry name" value="WH-like_DNA-bd_sf"/>
</dbReference>
<accession>A0ABS2Q1W4</accession>
<dbReference type="GO" id="GO:0003677">
    <property type="term" value="F:DNA binding"/>
    <property type="evidence" value="ECO:0007669"/>
    <property type="project" value="UniProtKB-KW"/>
</dbReference>
<dbReference type="RefSeq" id="WP_205003629.1">
    <property type="nucleotide sequence ID" value="NZ_JAFBER010000011.1"/>
</dbReference>
<evidence type="ECO:0000259" key="2">
    <source>
        <dbReference type="PROSITE" id="PS50995"/>
    </source>
</evidence>
<proteinExistence type="predicted"/>
<evidence type="ECO:0000313" key="3">
    <source>
        <dbReference type="EMBL" id="MBM7645709.1"/>
    </source>
</evidence>
<gene>
    <name evidence="3" type="ORF">JOD45_001928</name>
</gene>
<dbReference type="PROSITE" id="PS50995">
    <property type="entry name" value="HTH_MARR_2"/>
    <property type="match status" value="1"/>
</dbReference>
<reference evidence="3 4" key="1">
    <citation type="submission" date="2021-01" db="EMBL/GenBank/DDBJ databases">
        <title>Genomic Encyclopedia of Type Strains, Phase IV (KMG-IV): sequencing the most valuable type-strain genomes for metagenomic binning, comparative biology and taxonomic classification.</title>
        <authorList>
            <person name="Goeker M."/>
        </authorList>
    </citation>
    <scope>NUCLEOTIDE SEQUENCE [LARGE SCALE GENOMIC DNA]</scope>
    <source>
        <strain evidence="3 4">DSM 28236</strain>
    </source>
</reference>
<name>A0ABS2Q1W4_9BACL</name>
<keyword evidence="1 3" id="KW-0238">DNA-binding</keyword>
<evidence type="ECO:0000313" key="4">
    <source>
        <dbReference type="Proteomes" id="UP000808914"/>
    </source>
</evidence>
<dbReference type="SMART" id="SM00347">
    <property type="entry name" value="HTH_MARR"/>
    <property type="match status" value="1"/>
</dbReference>
<feature type="domain" description="HTH marR-type" evidence="2">
    <location>
        <begin position="3"/>
        <end position="137"/>
    </location>
</feature>
<dbReference type="Pfam" id="PF01047">
    <property type="entry name" value="MarR"/>
    <property type="match status" value="1"/>
</dbReference>